<dbReference type="RefSeq" id="WP_309202677.1">
    <property type="nucleotide sequence ID" value="NZ_CP133548.1"/>
</dbReference>
<dbReference type="Pfam" id="PF07695">
    <property type="entry name" value="7TMR-DISM_7TM"/>
    <property type="match status" value="1"/>
</dbReference>
<keyword evidence="7" id="KW-1185">Reference proteome</keyword>
<proteinExistence type="predicted"/>
<feature type="transmembrane region" description="Helical" evidence="4">
    <location>
        <begin position="37"/>
        <end position="56"/>
    </location>
</feature>
<keyword evidence="4" id="KW-0472">Membrane</keyword>
<dbReference type="Gene3D" id="3.30.70.270">
    <property type="match status" value="1"/>
</dbReference>
<keyword evidence="4" id="KW-1133">Transmembrane helix</keyword>
<keyword evidence="3" id="KW-0175">Coiled coil</keyword>
<dbReference type="Pfam" id="PF00990">
    <property type="entry name" value="GGDEF"/>
    <property type="match status" value="1"/>
</dbReference>
<dbReference type="KEGG" id="plei:Q9312_01105"/>
<organism evidence="6 7">
    <name type="scientific">Pleionea litopenaei</name>
    <dbReference type="NCBI Taxonomy" id="3070815"/>
    <lineage>
        <taxon>Bacteria</taxon>
        <taxon>Pseudomonadati</taxon>
        <taxon>Pseudomonadota</taxon>
        <taxon>Gammaproteobacteria</taxon>
        <taxon>Oceanospirillales</taxon>
        <taxon>Pleioneaceae</taxon>
        <taxon>Pleionea</taxon>
    </lineage>
</organism>
<protein>
    <recommendedName>
        <fullName evidence="1">diguanylate cyclase</fullName>
        <ecNumber evidence="1">2.7.7.65</ecNumber>
    </recommendedName>
</protein>
<dbReference type="InterPro" id="IPR000160">
    <property type="entry name" value="GGDEF_dom"/>
</dbReference>
<sequence length="336" mass="38538">MNIKGQLPRAYPWLRGLQFFAFAWLLFLLLFGYSIAVVTIMVYAAVVCLGFTVVAARLWRRGSREGKYYLISWTPFFLSGALFMLSKIGVAYWEPVIARLMQFAAVFQLIVYFYYQSSTFAEQTKVLLEKKDEALALEKNYSAKLQQEVDDQSTALSRANEQLQQLNTIDALSGAYNRRFFNLEYPRESKRAIRQKSVLSLLVIDIDRFTRINDLYGHLSGDKAIRQLSEVISSIAKRDTDWIARFNADRFVVILPHTPLTYADQLAEKIANESEQLKIHDKDGNAIEYTICIGISSDLPSDEHDPSYLLEQAEQALILAKRRGAGRIWIYEKDPT</sequence>
<comment type="catalytic activity">
    <reaction evidence="2">
        <text>2 GTP = 3',3'-c-di-GMP + 2 diphosphate</text>
        <dbReference type="Rhea" id="RHEA:24898"/>
        <dbReference type="ChEBI" id="CHEBI:33019"/>
        <dbReference type="ChEBI" id="CHEBI:37565"/>
        <dbReference type="ChEBI" id="CHEBI:58805"/>
        <dbReference type="EC" id="2.7.7.65"/>
    </reaction>
</comment>
<dbReference type="EMBL" id="CP133548">
    <property type="protein sequence ID" value="WMS87537.1"/>
    <property type="molecule type" value="Genomic_DNA"/>
</dbReference>
<reference evidence="6 7" key="1">
    <citation type="submission" date="2023-08" db="EMBL/GenBank/DDBJ databases">
        <title>Pleionea litopenaei sp. nov., isolated from stomach of juvenile Litopenaeus vannamei.</title>
        <authorList>
            <person name="Rho A.M."/>
            <person name="Hwang C.Y."/>
        </authorList>
    </citation>
    <scope>NUCLEOTIDE SEQUENCE [LARGE SCALE GENOMIC DNA]</scope>
    <source>
        <strain evidence="6 7">HL-JVS1</strain>
    </source>
</reference>
<feature type="domain" description="GGDEF" evidence="5">
    <location>
        <begin position="197"/>
        <end position="333"/>
    </location>
</feature>
<dbReference type="InterPro" id="IPR050469">
    <property type="entry name" value="Diguanylate_Cyclase"/>
</dbReference>
<feature type="transmembrane region" description="Helical" evidence="4">
    <location>
        <begin position="68"/>
        <end position="90"/>
    </location>
</feature>
<feature type="coiled-coil region" evidence="3">
    <location>
        <begin position="142"/>
        <end position="169"/>
    </location>
</feature>
<feature type="transmembrane region" description="Helical" evidence="4">
    <location>
        <begin position="96"/>
        <end position="115"/>
    </location>
</feature>
<keyword evidence="6" id="KW-0548">Nucleotidyltransferase</keyword>
<dbReference type="InterPro" id="IPR043128">
    <property type="entry name" value="Rev_trsase/Diguanyl_cyclase"/>
</dbReference>
<evidence type="ECO:0000256" key="2">
    <source>
        <dbReference type="ARBA" id="ARBA00034247"/>
    </source>
</evidence>
<dbReference type="PROSITE" id="PS50887">
    <property type="entry name" value="GGDEF"/>
    <property type="match status" value="1"/>
</dbReference>
<dbReference type="InterPro" id="IPR011623">
    <property type="entry name" value="7TMR_DISM_rcpt_extracell_dom1"/>
</dbReference>
<evidence type="ECO:0000313" key="7">
    <source>
        <dbReference type="Proteomes" id="UP001239782"/>
    </source>
</evidence>
<evidence type="ECO:0000313" key="6">
    <source>
        <dbReference type="EMBL" id="WMS87537.1"/>
    </source>
</evidence>
<keyword evidence="4" id="KW-0812">Transmembrane</keyword>
<feature type="transmembrane region" description="Helical" evidence="4">
    <location>
        <begin position="12"/>
        <end position="31"/>
    </location>
</feature>
<name>A0AA51RTW7_9GAMM</name>
<dbReference type="CDD" id="cd01949">
    <property type="entry name" value="GGDEF"/>
    <property type="match status" value="1"/>
</dbReference>
<dbReference type="NCBIfam" id="TIGR00254">
    <property type="entry name" value="GGDEF"/>
    <property type="match status" value="1"/>
</dbReference>
<evidence type="ECO:0000256" key="4">
    <source>
        <dbReference type="SAM" id="Phobius"/>
    </source>
</evidence>
<dbReference type="Proteomes" id="UP001239782">
    <property type="component" value="Chromosome"/>
</dbReference>
<keyword evidence="6" id="KW-0808">Transferase</keyword>
<evidence type="ECO:0000256" key="1">
    <source>
        <dbReference type="ARBA" id="ARBA00012528"/>
    </source>
</evidence>
<dbReference type="GO" id="GO:0052621">
    <property type="term" value="F:diguanylate cyclase activity"/>
    <property type="evidence" value="ECO:0007669"/>
    <property type="project" value="UniProtKB-EC"/>
</dbReference>
<dbReference type="InterPro" id="IPR029787">
    <property type="entry name" value="Nucleotide_cyclase"/>
</dbReference>
<dbReference type="SUPFAM" id="SSF55073">
    <property type="entry name" value="Nucleotide cyclase"/>
    <property type="match status" value="1"/>
</dbReference>
<evidence type="ECO:0000256" key="3">
    <source>
        <dbReference type="SAM" id="Coils"/>
    </source>
</evidence>
<dbReference type="SMART" id="SM00267">
    <property type="entry name" value="GGDEF"/>
    <property type="match status" value="1"/>
</dbReference>
<accession>A0AA51RTW7</accession>
<gene>
    <name evidence="6" type="ORF">Q9312_01105</name>
</gene>
<dbReference type="EC" id="2.7.7.65" evidence="1"/>
<dbReference type="PANTHER" id="PTHR45138:SF9">
    <property type="entry name" value="DIGUANYLATE CYCLASE DGCM-RELATED"/>
    <property type="match status" value="1"/>
</dbReference>
<dbReference type="PANTHER" id="PTHR45138">
    <property type="entry name" value="REGULATORY COMPONENTS OF SENSORY TRANSDUCTION SYSTEM"/>
    <property type="match status" value="1"/>
</dbReference>
<evidence type="ECO:0000259" key="5">
    <source>
        <dbReference type="PROSITE" id="PS50887"/>
    </source>
</evidence>
<dbReference type="AlphaFoldDB" id="A0AA51RTW7"/>